<organism evidence="1 2">
    <name type="scientific">Gryllotalpicola koreensis</name>
    <dbReference type="NCBI Taxonomy" id="993086"/>
    <lineage>
        <taxon>Bacteria</taxon>
        <taxon>Bacillati</taxon>
        <taxon>Actinomycetota</taxon>
        <taxon>Actinomycetes</taxon>
        <taxon>Micrococcales</taxon>
        <taxon>Microbacteriaceae</taxon>
        <taxon>Gryllotalpicola</taxon>
    </lineage>
</organism>
<dbReference type="SUPFAM" id="SSF53448">
    <property type="entry name" value="Nucleotide-diphospho-sugar transferases"/>
    <property type="match status" value="1"/>
</dbReference>
<dbReference type="Gene3D" id="3.90.550.10">
    <property type="entry name" value="Spore Coat Polysaccharide Biosynthesis Protein SpsA, Chain A"/>
    <property type="match status" value="1"/>
</dbReference>
<dbReference type="InterPro" id="IPR050793">
    <property type="entry name" value="CMP-NeuNAc_synthase"/>
</dbReference>
<dbReference type="Pfam" id="PF02348">
    <property type="entry name" value="CTP_transf_3"/>
    <property type="match status" value="1"/>
</dbReference>
<keyword evidence="2" id="KW-1185">Reference proteome</keyword>
<reference evidence="2" key="1">
    <citation type="journal article" date="2019" name="Int. J. Syst. Evol. Microbiol.">
        <title>The Global Catalogue of Microorganisms (GCM) 10K type strain sequencing project: providing services to taxonomists for standard genome sequencing and annotation.</title>
        <authorList>
            <consortium name="The Broad Institute Genomics Platform"/>
            <consortium name="The Broad Institute Genome Sequencing Center for Infectious Disease"/>
            <person name="Wu L."/>
            <person name="Ma J."/>
        </authorList>
    </citation>
    <scope>NUCLEOTIDE SEQUENCE [LARGE SCALE GENOMIC DNA]</scope>
    <source>
        <strain evidence="2">JCM 17591</strain>
    </source>
</reference>
<dbReference type="InterPro" id="IPR003329">
    <property type="entry name" value="Cytidylyl_trans"/>
</dbReference>
<evidence type="ECO:0000313" key="2">
    <source>
        <dbReference type="Proteomes" id="UP001501079"/>
    </source>
</evidence>
<dbReference type="InterPro" id="IPR029044">
    <property type="entry name" value="Nucleotide-diphossugar_trans"/>
</dbReference>
<accession>A0ABP8A4E2</accession>
<dbReference type="Proteomes" id="UP001501079">
    <property type="component" value="Unassembled WGS sequence"/>
</dbReference>
<dbReference type="PANTHER" id="PTHR21485">
    <property type="entry name" value="HAD SUPERFAMILY MEMBERS CMAS AND KDSC"/>
    <property type="match status" value="1"/>
</dbReference>
<dbReference type="PANTHER" id="PTHR21485:SF3">
    <property type="entry name" value="N-ACYLNEURAMINATE CYTIDYLYLTRANSFERASE"/>
    <property type="match status" value="1"/>
</dbReference>
<proteinExistence type="predicted"/>
<name>A0ABP8A4E2_9MICO</name>
<dbReference type="CDD" id="cd02513">
    <property type="entry name" value="CMP-NeuAc_Synthase"/>
    <property type="match status" value="1"/>
</dbReference>
<protein>
    <recommendedName>
        <fullName evidence="3">Acylneuraminate cytidylyltransferase family protein</fullName>
    </recommendedName>
</protein>
<evidence type="ECO:0008006" key="3">
    <source>
        <dbReference type="Google" id="ProtNLM"/>
    </source>
</evidence>
<dbReference type="EMBL" id="BAABBW010000004">
    <property type="protein sequence ID" value="GAA4177538.1"/>
    <property type="molecule type" value="Genomic_DNA"/>
</dbReference>
<dbReference type="RefSeq" id="WP_344755170.1">
    <property type="nucleotide sequence ID" value="NZ_BAABBW010000004.1"/>
</dbReference>
<evidence type="ECO:0000313" key="1">
    <source>
        <dbReference type="EMBL" id="GAA4177538.1"/>
    </source>
</evidence>
<gene>
    <name evidence="1" type="ORF">GCM10022287_26500</name>
</gene>
<sequence>MPRQTVVAVIPARAGSRGVPDKNVQLVGGVPLIARAVASARAAELIDVVTVSTDGAMIAAAARDAGAEIVDRPARLADDTATSESALLHALDVLDARGIRADVLVFIQATSPFIDPADLDFAITRILTDESDVVLAAAESHAFLWRMTDAGAVAINHDASFRPRRQDREPQYVETGAFYVMRASGFRAAGFRFFGRIGIAVTDERHSLEIDTPDQLALADALAAQALTTKGHS</sequence>
<comment type="caution">
    <text evidence="1">The sequence shown here is derived from an EMBL/GenBank/DDBJ whole genome shotgun (WGS) entry which is preliminary data.</text>
</comment>